<organism evidence="1 2">
    <name type="scientific">Rhododendron molle</name>
    <name type="common">Chinese azalea</name>
    <name type="synonym">Azalea mollis</name>
    <dbReference type="NCBI Taxonomy" id="49168"/>
    <lineage>
        <taxon>Eukaryota</taxon>
        <taxon>Viridiplantae</taxon>
        <taxon>Streptophyta</taxon>
        <taxon>Embryophyta</taxon>
        <taxon>Tracheophyta</taxon>
        <taxon>Spermatophyta</taxon>
        <taxon>Magnoliopsida</taxon>
        <taxon>eudicotyledons</taxon>
        <taxon>Gunneridae</taxon>
        <taxon>Pentapetalae</taxon>
        <taxon>asterids</taxon>
        <taxon>Ericales</taxon>
        <taxon>Ericaceae</taxon>
        <taxon>Ericoideae</taxon>
        <taxon>Rhodoreae</taxon>
        <taxon>Rhododendron</taxon>
    </lineage>
</organism>
<evidence type="ECO:0000313" key="2">
    <source>
        <dbReference type="Proteomes" id="UP001062846"/>
    </source>
</evidence>
<protein>
    <submittedName>
        <fullName evidence="1">Uncharacterized protein</fullName>
    </submittedName>
</protein>
<proteinExistence type="predicted"/>
<comment type="caution">
    <text evidence="1">The sequence shown here is derived from an EMBL/GenBank/DDBJ whole genome shotgun (WGS) entry which is preliminary data.</text>
</comment>
<reference evidence="1" key="1">
    <citation type="submission" date="2022-02" db="EMBL/GenBank/DDBJ databases">
        <title>Plant Genome Project.</title>
        <authorList>
            <person name="Zhang R.-G."/>
        </authorList>
    </citation>
    <scope>NUCLEOTIDE SEQUENCE</scope>
    <source>
        <strain evidence="1">AT1</strain>
    </source>
</reference>
<name>A0ACC0LHT1_RHOML</name>
<gene>
    <name evidence="1" type="ORF">RHMOL_Rhmol12G0112000</name>
</gene>
<sequence>MKTTRMDFGKMLWLDNNGLVEQHQENELIFRTKDMNVNELNGKNLLSGLKDEDWARVLAHLARPRGTSSLEATVSTGPWHHHSDHLQAFCLNLSTASPPPSFLQSLRSPKEVNKLYCKNQLSGLKDKDWARVLARLARRRAISSLEATVSTGPWHHR</sequence>
<dbReference type="EMBL" id="CM046399">
    <property type="protein sequence ID" value="KAI8527929.1"/>
    <property type="molecule type" value="Genomic_DNA"/>
</dbReference>
<keyword evidence="2" id="KW-1185">Reference proteome</keyword>
<evidence type="ECO:0000313" key="1">
    <source>
        <dbReference type="EMBL" id="KAI8527929.1"/>
    </source>
</evidence>
<accession>A0ACC0LHT1</accession>
<dbReference type="Proteomes" id="UP001062846">
    <property type="component" value="Chromosome 12"/>
</dbReference>